<reference evidence="2 3" key="1">
    <citation type="submission" date="2016-07" db="EMBL/GenBank/DDBJ databases">
        <title>Genomic analysis of zinc-resistant bacterium Mucilaginibacter pedocola TBZ30.</title>
        <authorList>
            <person name="Huang J."/>
            <person name="Tang J."/>
        </authorList>
    </citation>
    <scope>NUCLEOTIDE SEQUENCE [LARGE SCALE GENOMIC DNA]</scope>
    <source>
        <strain evidence="2 3">TBZ30</strain>
    </source>
</reference>
<evidence type="ECO:0000313" key="3">
    <source>
        <dbReference type="Proteomes" id="UP000189739"/>
    </source>
</evidence>
<evidence type="ECO:0000313" key="2">
    <source>
        <dbReference type="EMBL" id="OOQ60208.1"/>
    </source>
</evidence>
<dbReference type="STRING" id="1792845.BC343_25975"/>
<evidence type="ECO:0000256" key="1">
    <source>
        <dbReference type="SAM" id="SignalP"/>
    </source>
</evidence>
<gene>
    <name evidence="2" type="ORF">BC343_25975</name>
</gene>
<comment type="caution">
    <text evidence="2">The sequence shown here is derived from an EMBL/GenBank/DDBJ whole genome shotgun (WGS) entry which is preliminary data.</text>
</comment>
<dbReference type="RefSeq" id="WP_078347753.1">
    <property type="nucleotide sequence ID" value="NZ_MBTF01000008.1"/>
</dbReference>
<proteinExistence type="predicted"/>
<protein>
    <recommendedName>
        <fullName evidence="4">3-keto-disaccharide hydrolase domain-containing protein</fullName>
    </recommendedName>
</protein>
<sequence length="392" mass="44696">MKKNFPKHALLMVITALLITVNTFAQTKTAKPLNIPFEPARWDTTMQKVEFTTYKGAKAMKILPGNKQVLLKDVTFTNGTIEFDTQPVDVTKSGFLSIYFRRQDAKESELVYLRCAKDETAQRNDAIQYAPIIHGVNLWDLMPHYQGSAPIKNEDWNHFKLVISGQQMKVYLNNMEKPVLEIPRLESNATAGGLAFDGQAYFANLVIKPNQIEWLSPQPGADLTNHDINYIRRWDVTASQFLEKGRELLREDLPTDTTKWQPIVAERRGLINLTRVYGGIENRGGGVQNKNRYVWLKTKIRCAKAQTVKMQLGFSDEVYVFINGGLIYTDKNQYPQPIRKYPDGRMDIANSTFEIPLKEGDNELVIGVSAYFYGWGIAARMMNMEGITVQQE</sequence>
<feature type="signal peptide" evidence="1">
    <location>
        <begin position="1"/>
        <end position="25"/>
    </location>
</feature>
<accession>A0A1S9PI30</accession>
<evidence type="ECO:0008006" key="4">
    <source>
        <dbReference type="Google" id="ProtNLM"/>
    </source>
</evidence>
<dbReference type="EMBL" id="MBTF01000008">
    <property type="protein sequence ID" value="OOQ60208.1"/>
    <property type="molecule type" value="Genomic_DNA"/>
</dbReference>
<organism evidence="2 3">
    <name type="scientific">Mucilaginibacter pedocola</name>
    <dbReference type="NCBI Taxonomy" id="1792845"/>
    <lineage>
        <taxon>Bacteria</taxon>
        <taxon>Pseudomonadati</taxon>
        <taxon>Bacteroidota</taxon>
        <taxon>Sphingobacteriia</taxon>
        <taxon>Sphingobacteriales</taxon>
        <taxon>Sphingobacteriaceae</taxon>
        <taxon>Mucilaginibacter</taxon>
    </lineage>
</organism>
<keyword evidence="1" id="KW-0732">Signal</keyword>
<dbReference type="Proteomes" id="UP000189739">
    <property type="component" value="Unassembled WGS sequence"/>
</dbReference>
<dbReference type="OrthoDB" id="2634655at2"/>
<feature type="chain" id="PRO_5013318158" description="3-keto-disaccharide hydrolase domain-containing protein" evidence="1">
    <location>
        <begin position="26"/>
        <end position="392"/>
    </location>
</feature>
<keyword evidence="3" id="KW-1185">Reference proteome</keyword>
<dbReference type="Gene3D" id="2.60.120.560">
    <property type="entry name" value="Exo-inulinase, domain 1"/>
    <property type="match status" value="1"/>
</dbReference>
<name>A0A1S9PI30_9SPHI</name>
<dbReference type="AlphaFoldDB" id="A0A1S9PI30"/>